<accession>A0A4Z2IK77</accession>
<dbReference type="EMBL" id="SRLO01000075">
    <property type="protein sequence ID" value="TNN78205.1"/>
    <property type="molecule type" value="Genomic_DNA"/>
</dbReference>
<evidence type="ECO:0000313" key="3">
    <source>
        <dbReference type="Proteomes" id="UP000314294"/>
    </source>
</evidence>
<keyword evidence="1" id="KW-0812">Transmembrane</keyword>
<evidence type="ECO:0000313" key="2">
    <source>
        <dbReference type="EMBL" id="TNN78205.1"/>
    </source>
</evidence>
<reference evidence="2 3" key="1">
    <citation type="submission" date="2019-03" db="EMBL/GenBank/DDBJ databases">
        <title>First draft genome of Liparis tanakae, snailfish: a comprehensive survey of snailfish specific genes.</title>
        <authorList>
            <person name="Kim W."/>
            <person name="Song I."/>
            <person name="Jeong J.-H."/>
            <person name="Kim D."/>
            <person name="Kim S."/>
            <person name="Ryu S."/>
            <person name="Song J.Y."/>
            <person name="Lee S.K."/>
        </authorList>
    </citation>
    <scope>NUCLEOTIDE SEQUENCE [LARGE SCALE GENOMIC DNA]</scope>
    <source>
        <tissue evidence="2">Muscle</tissue>
    </source>
</reference>
<feature type="transmembrane region" description="Helical" evidence="1">
    <location>
        <begin position="12"/>
        <end position="28"/>
    </location>
</feature>
<gene>
    <name evidence="2" type="ORF">EYF80_011445</name>
</gene>
<proteinExistence type="predicted"/>
<dbReference type="AlphaFoldDB" id="A0A4Z2IK77"/>
<keyword evidence="1" id="KW-0472">Membrane</keyword>
<dbReference type="Proteomes" id="UP000314294">
    <property type="component" value="Unassembled WGS sequence"/>
</dbReference>
<keyword evidence="3" id="KW-1185">Reference proteome</keyword>
<keyword evidence="1" id="KW-1133">Transmembrane helix</keyword>
<name>A0A4Z2IK77_9TELE</name>
<sequence length="127" mass="14069">MPDLKPAEVIRFLLIVRVISVAVVIIWVRKPIGWEFCVELEPTGNMLRSRESAAIRLGVGLLPGVTEENRLQTQALAKQDGNPRRGRAAVVVARPLLTSAAWDSTSHLPADPSRLLWSRLWARGEAL</sequence>
<protein>
    <submittedName>
        <fullName evidence="2">Uncharacterized protein</fullName>
    </submittedName>
</protein>
<organism evidence="2 3">
    <name type="scientific">Liparis tanakae</name>
    <name type="common">Tanaka's snailfish</name>
    <dbReference type="NCBI Taxonomy" id="230148"/>
    <lineage>
        <taxon>Eukaryota</taxon>
        <taxon>Metazoa</taxon>
        <taxon>Chordata</taxon>
        <taxon>Craniata</taxon>
        <taxon>Vertebrata</taxon>
        <taxon>Euteleostomi</taxon>
        <taxon>Actinopterygii</taxon>
        <taxon>Neopterygii</taxon>
        <taxon>Teleostei</taxon>
        <taxon>Neoteleostei</taxon>
        <taxon>Acanthomorphata</taxon>
        <taxon>Eupercaria</taxon>
        <taxon>Perciformes</taxon>
        <taxon>Cottioidei</taxon>
        <taxon>Cottales</taxon>
        <taxon>Liparidae</taxon>
        <taxon>Liparis</taxon>
    </lineage>
</organism>
<comment type="caution">
    <text evidence="2">The sequence shown here is derived from an EMBL/GenBank/DDBJ whole genome shotgun (WGS) entry which is preliminary data.</text>
</comment>
<evidence type="ECO:0000256" key="1">
    <source>
        <dbReference type="SAM" id="Phobius"/>
    </source>
</evidence>